<dbReference type="AlphaFoldDB" id="A0A5C5RFC9"/>
<protein>
    <recommendedName>
        <fullName evidence="2">SecDF P1 head subdomain domain-containing protein</fullName>
    </recommendedName>
</protein>
<dbReference type="Gene3D" id="3.30.1360.200">
    <property type="match status" value="1"/>
</dbReference>
<evidence type="ECO:0000313" key="3">
    <source>
        <dbReference type="EMBL" id="TWS21093.1"/>
    </source>
</evidence>
<dbReference type="InterPro" id="IPR054384">
    <property type="entry name" value="SecDF_P1_head"/>
</dbReference>
<evidence type="ECO:0000313" key="4">
    <source>
        <dbReference type="Proteomes" id="UP000317291"/>
    </source>
</evidence>
<dbReference type="OrthoDB" id="5189712at2"/>
<keyword evidence="4" id="KW-1185">Reference proteome</keyword>
<feature type="chain" id="PRO_5038488791" description="SecDF P1 head subdomain domain-containing protein" evidence="1">
    <location>
        <begin position="24"/>
        <end position="172"/>
    </location>
</feature>
<reference evidence="3 4" key="1">
    <citation type="submission" date="2019-06" db="EMBL/GenBank/DDBJ databases">
        <title>Tsukamurella conjunctivitidis sp. nov., Tsukamurella assacharolytica sp. nov. and Tsukamurella sputae sp. nov. isolated from patients with conjunctivitis, bacteraemia (lymphoma) and respiratory infection (sputum) in Hong Kong.</title>
        <authorList>
            <person name="Teng J.L.L."/>
            <person name="Lee H.H."/>
            <person name="Fong J.Y.H."/>
            <person name="Fok K.M.N."/>
            <person name="Lau S.K.P."/>
            <person name="Woo P.C.Y."/>
        </authorList>
    </citation>
    <scope>NUCLEOTIDE SEQUENCE [LARGE SCALE GENOMIC DNA]</scope>
    <source>
        <strain evidence="3 4">HKU71</strain>
    </source>
</reference>
<evidence type="ECO:0000256" key="1">
    <source>
        <dbReference type="SAM" id="SignalP"/>
    </source>
</evidence>
<gene>
    <name evidence="3" type="ORF">FK529_00275</name>
</gene>
<name>A0A5C5RFC9_9ACTN</name>
<dbReference type="EMBL" id="VIGW01000001">
    <property type="protein sequence ID" value="TWS21093.1"/>
    <property type="molecule type" value="Genomic_DNA"/>
</dbReference>
<comment type="caution">
    <text evidence="3">The sequence shown here is derived from an EMBL/GenBank/DDBJ whole genome shotgun (WGS) entry which is preliminary data.</text>
</comment>
<keyword evidence="1" id="KW-0732">Signal</keyword>
<organism evidence="3 4">
    <name type="scientific">Tsukamurella asaccharolytica</name>
    <dbReference type="NCBI Taxonomy" id="2592067"/>
    <lineage>
        <taxon>Bacteria</taxon>
        <taxon>Bacillati</taxon>
        <taxon>Actinomycetota</taxon>
        <taxon>Actinomycetes</taxon>
        <taxon>Mycobacteriales</taxon>
        <taxon>Tsukamurellaceae</taxon>
        <taxon>Tsukamurella</taxon>
    </lineage>
</organism>
<dbReference type="RefSeq" id="WP_146558457.1">
    <property type="nucleotide sequence ID" value="NZ_VIGW01000001.1"/>
</dbReference>
<dbReference type="Proteomes" id="UP000317291">
    <property type="component" value="Unassembled WGS sequence"/>
</dbReference>
<feature type="signal peptide" evidence="1">
    <location>
        <begin position="1"/>
        <end position="23"/>
    </location>
</feature>
<sequence length="172" mass="17960">MGRRSVRVLGVAAMIAAATATTAYQGVAHGEPVTAPQVPQVRLVTSAVPTTPEQCQKGGPAATEPARICDTAGRFLYAVAPSVTRTPVKRASAFLPQNQNRWAVTLELADPDAKAVADLTARNVGKRIAIVIGGRVVSAPTVADRITGGRLLVTGDFDEKSAKDLAHRLQPS</sequence>
<feature type="domain" description="SecDF P1 head subdomain" evidence="2">
    <location>
        <begin position="78"/>
        <end position="170"/>
    </location>
</feature>
<dbReference type="Pfam" id="PF22599">
    <property type="entry name" value="SecDF_P1_head"/>
    <property type="match status" value="1"/>
</dbReference>
<evidence type="ECO:0000259" key="2">
    <source>
        <dbReference type="Pfam" id="PF22599"/>
    </source>
</evidence>
<proteinExistence type="predicted"/>
<accession>A0A5C5RFC9</accession>